<reference evidence="2" key="1">
    <citation type="submission" date="2021-06" db="EMBL/GenBank/DDBJ databases">
        <title>Parelaphostrongylus tenuis whole genome reference sequence.</title>
        <authorList>
            <person name="Garwood T.J."/>
            <person name="Larsen P.A."/>
            <person name="Fountain-Jones N.M."/>
            <person name="Garbe J.R."/>
            <person name="Macchietto M.G."/>
            <person name="Kania S.A."/>
            <person name="Gerhold R.W."/>
            <person name="Richards J.E."/>
            <person name="Wolf T.M."/>
        </authorList>
    </citation>
    <scope>NUCLEOTIDE SEQUENCE</scope>
    <source>
        <strain evidence="2">MNPRO001-30</strain>
        <tissue evidence="2">Meninges</tissue>
    </source>
</reference>
<comment type="caution">
    <text evidence="2">The sequence shown here is derived from an EMBL/GenBank/DDBJ whole genome shotgun (WGS) entry which is preliminary data.</text>
</comment>
<dbReference type="AlphaFoldDB" id="A0AAD5LUQ0"/>
<feature type="transmembrane region" description="Helical" evidence="1">
    <location>
        <begin position="24"/>
        <end position="45"/>
    </location>
</feature>
<protein>
    <submittedName>
        <fullName evidence="2">Uncharacterized protein</fullName>
    </submittedName>
</protein>
<organism evidence="2 3">
    <name type="scientific">Parelaphostrongylus tenuis</name>
    <name type="common">Meningeal worm</name>
    <dbReference type="NCBI Taxonomy" id="148309"/>
    <lineage>
        <taxon>Eukaryota</taxon>
        <taxon>Metazoa</taxon>
        <taxon>Ecdysozoa</taxon>
        <taxon>Nematoda</taxon>
        <taxon>Chromadorea</taxon>
        <taxon>Rhabditida</taxon>
        <taxon>Rhabditina</taxon>
        <taxon>Rhabditomorpha</taxon>
        <taxon>Strongyloidea</taxon>
        <taxon>Metastrongylidae</taxon>
        <taxon>Parelaphostrongylus</taxon>
    </lineage>
</organism>
<gene>
    <name evidence="2" type="ORF">KIN20_002105</name>
</gene>
<dbReference type="EMBL" id="JAHQIW010000275">
    <property type="protein sequence ID" value="KAJ1347132.1"/>
    <property type="molecule type" value="Genomic_DNA"/>
</dbReference>
<name>A0AAD5LUQ0_PARTN</name>
<evidence type="ECO:0000313" key="3">
    <source>
        <dbReference type="Proteomes" id="UP001196413"/>
    </source>
</evidence>
<keyword evidence="3" id="KW-1185">Reference proteome</keyword>
<proteinExistence type="predicted"/>
<dbReference type="Proteomes" id="UP001196413">
    <property type="component" value="Unassembled WGS sequence"/>
</dbReference>
<evidence type="ECO:0000256" key="1">
    <source>
        <dbReference type="SAM" id="Phobius"/>
    </source>
</evidence>
<keyword evidence="1" id="KW-1133">Transmembrane helix</keyword>
<sequence>MEANVKWNAAILLTMTSLGYMAKVAARLLLIPLLIITAVIGCGTLPGAAMSSRTFNLTGFSLPVAMAYSTAPAAQAQAVGISTSADAVRALVMRAVMQAVLDVLEQQGRLALLPDAIISAILNQLSVTTNYQPLECKDVVVNHAMPARAIMATKDMEAKCIIFGNTITATCSDMRVGCTLSTGMNVMPIPSTAMSISGTLSTTNVIMANWSRDMWQTVVNRVVRAMASGALGLHFISAVATVS</sequence>
<keyword evidence="1" id="KW-0812">Transmembrane</keyword>
<evidence type="ECO:0000313" key="2">
    <source>
        <dbReference type="EMBL" id="KAJ1347132.1"/>
    </source>
</evidence>
<accession>A0AAD5LUQ0</accession>
<keyword evidence="1" id="KW-0472">Membrane</keyword>